<reference evidence="1" key="1">
    <citation type="submission" date="2019-08" db="EMBL/GenBank/DDBJ databases">
        <authorList>
            <person name="Kucharzyk K."/>
            <person name="Murdoch R.W."/>
            <person name="Higgins S."/>
            <person name="Loffler F."/>
        </authorList>
    </citation>
    <scope>NUCLEOTIDE SEQUENCE</scope>
</reference>
<evidence type="ECO:0000313" key="1">
    <source>
        <dbReference type="EMBL" id="MPN01389.1"/>
    </source>
</evidence>
<sequence>MASTGAFSFEAVFNRIGTNTVIIRADYPGSEPTIVEYDVYYLPDPDHYTPKAWALDEKFGYSNLLANLSTHVKNTQIYTFTGPVLRVVSSKPQLVIIDCADGRTASPLEVMVENQTKTQWEVGQRYRLYADASGSYGGIPRVTARYTYKPKN</sequence>
<comment type="caution">
    <text evidence="1">The sequence shown here is derived from an EMBL/GenBank/DDBJ whole genome shotgun (WGS) entry which is preliminary data.</text>
</comment>
<dbReference type="AlphaFoldDB" id="A0A645EJS9"/>
<organism evidence="1">
    <name type="scientific">bioreactor metagenome</name>
    <dbReference type="NCBI Taxonomy" id="1076179"/>
    <lineage>
        <taxon>unclassified sequences</taxon>
        <taxon>metagenomes</taxon>
        <taxon>ecological metagenomes</taxon>
    </lineage>
</organism>
<proteinExistence type="predicted"/>
<protein>
    <submittedName>
        <fullName evidence="1">Uncharacterized protein</fullName>
    </submittedName>
</protein>
<name>A0A645EJS9_9ZZZZ</name>
<gene>
    <name evidence="1" type="ORF">SDC9_148598</name>
</gene>
<accession>A0A645EJS9</accession>
<dbReference type="EMBL" id="VSSQ01047407">
    <property type="protein sequence ID" value="MPN01389.1"/>
    <property type="molecule type" value="Genomic_DNA"/>
</dbReference>